<keyword evidence="12" id="KW-0326">Glycosidase</keyword>
<dbReference type="GO" id="GO:0005102">
    <property type="term" value="F:signaling receptor binding"/>
    <property type="evidence" value="ECO:0007669"/>
    <property type="project" value="UniProtKB-ARBA"/>
</dbReference>
<dbReference type="Gene3D" id="3.20.20.80">
    <property type="entry name" value="Glycosidases"/>
    <property type="match status" value="1"/>
</dbReference>
<dbReference type="InterPro" id="IPR001139">
    <property type="entry name" value="Glyco_hydro_30"/>
</dbReference>
<dbReference type="GO" id="GO:0006914">
    <property type="term" value="P:autophagy"/>
    <property type="evidence" value="ECO:0007669"/>
    <property type="project" value="UniProtKB-ARBA"/>
</dbReference>
<comment type="similarity">
    <text evidence="4 12">Belongs to the glycosyl hydrolase 30 family.</text>
</comment>
<dbReference type="GO" id="GO:0004348">
    <property type="term" value="F:glucosylceramidase activity"/>
    <property type="evidence" value="ECO:0007669"/>
    <property type="project" value="UniProtKB-EC"/>
</dbReference>
<dbReference type="Pfam" id="PF17189">
    <property type="entry name" value="Glyco_hydro_30C"/>
    <property type="match status" value="1"/>
</dbReference>
<evidence type="ECO:0000313" key="15">
    <source>
        <dbReference type="EMBL" id="KAK6643688.1"/>
    </source>
</evidence>
<evidence type="ECO:0000256" key="9">
    <source>
        <dbReference type="ARBA" id="ARBA00023098"/>
    </source>
</evidence>
<dbReference type="GO" id="GO:0007040">
    <property type="term" value="P:lysosome organization"/>
    <property type="evidence" value="ECO:0007669"/>
    <property type="project" value="UniProtKB-ARBA"/>
</dbReference>
<evidence type="ECO:0000256" key="7">
    <source>
        <dbReference type="ARBA" id="ARBA00022801"/>
    </source>
</evidence>
<dbReference type="GO" id="GO:0016241">
    <property type="term" value="P:regulation of macroautophagy"/>
    <property type="evidence" value="ECO:0007669"/>
    <property type="project" value="UniProtKB-ARBA"/>
</dbReference>
<gene>
    <name evidence="15" type="ORF">RUM43_005198</name>
</gene>
<evidence type="ECO:0000259" key="14">
    <source>
        <dbReference type="Pfam" id="PF17189"/>
    </source>
</evidence>
<organism evidence="15 16">
    <name type="scientific">Polyplax serrata</name>
    <name type="common">Common mouse louse</name>
    <dbReference type="NCBI Taxonomy" id="468196"/>
    <lineage>
        <taxon>Eukaryota</taxon>
        <taxon>Metazoa</taxon>
        <taxon>Ecdysozoa</taxon>
        <taxon>Arthropoda</taxon>
        <taxon>Hexapoda</taxon>
        <taxon>Insecta</taxon>
        <taxon>Pterygota</taxon>
        <taxon>Neoptera</taxon>
        <taxon>Paraneoptera</taxon>
        <taxon>Psocodea</taxon>
        <taxon>Troctomorpha</taxon>
        <taxon>Phthiraptera</taxon>
        <taxon>Anoplura</taxon>
        <taxon>Polyplacidae</taxon>
        <taxon>Polyplax</taxon>
    </lineage>
</organism>
<dbReference type="GO" id="GO:0016758">
    <property type="term" value="F:hexosyltransferase activity"/>
    <property type="evidence" value="ECO:0007669"/>
    <property type="project" value="UniProtKB-ARBA"/>
</dbReference>
<evidence type="ECO:0000256" key="4">
    <source>
        <dbReference type="ARBA" id="ARBA00005382"/>
    </source>
</evidence>
<dbReference type="PANTHER" id="PTHR11069:SF23">
    <property type="entry name" value="LYSOSOMAL ACID GLUCOSYLCERAMIDASE"/>
    <property type="match status" value="1"/>
</dbReference>
<keyword evidence="9 12" id="KW-0443">Lipid metabolism</keyword>
<dbReference type="GO" id="GO:0006066">
    <property type="term" value="P:alcohol metabolic process"/>
    <property type="evidence" value="ECO:0007669"/>
    <property type="project" value="UniProtKB-ARBA"/>
</dbReference>
<dbReference type="InterPro" id="IPR033452">
    <property type="entry name" value="GH30_C"/>
</dbReference>
<dbReference type="AlphaFoldDB" id="A0AAN8XMC6"/>
<evidence type="ECO:0000256" key="3">
    <source>
        <dbReference type="ARBA" id="ARBA00004991"/>
    </source>
</evidence>
<dbReference type="FunFam" id="3.20.20.80:FF:000030">
    <property type="entry name" value="Lysosomal acid glucosylceramidase"/>
    <property type="match status" value="1"/>
</dbReference>
<reference evidence="15 16" key="1">
    <citation type="submission" date="2023-10" db="EMBL/GenBank/DDBJ databases">
        <title>Genomes of two closely related lineages of the louse Polyplax serrata with different host specificities.</title>
        <authorList>
            <person name="Martinu J."/>
            <person name="Tarabai H."/>
            <person name="Stefka J."/>
            <person name="Hypsa V."/>
        </authorList>
    </citation>
    <scope>NUCLEOTIDE SEQUENCE [LARGE SCALE GENOMIC DNA]</scope>
    <source>
        <strain evidence="15">HR10_N</strain>
    </source>
</reference>
<evidence type="ECO:0000256" key="11">
    <source>
        <dbReference type="ARBA" id="ARBA00051345"/>
    </source>
</evidence>
<evidence type="ECO:0000256" key="6">
    <source>
        <dbReference type="ARBA" id="ARBA00022729"/>
    </source>
</evidence>
<feature type="domain" description="Glycosyl hydrolase family 30 TIM-barrel" evidence="13">
    <location>
        <begin position="44"/>
        <end position="388"/>
    </location>
</feature>
<dbReference type="GO" id="GO:0005764">
    <property type="term" value="C:lysosome"/>
    <property type="evidence" value="ECO:0007669"/>
    <property type="project" value="UniProtKB-ARBA"/>
</dbReference>
<sequence>MFNVYKSDSEGARFAFSKKKLATWINPRSVKVSVNSSELYQKVFGFGGSLSDAAALNMHSLGEQTKDNLLASYFSELGIEYNIIRIPIGGNVYSERIYTLDDVNGDISLFRFNLSFEDVTLRIPDLHKIQKLSRNGIQIVGTAWTAPPWMKTNGDYKGFGVLKEEMYPLWSKYHLRFLEEYEKHGLSFWAITTGHQPSSGFVPFYPYNCMGWTPFSQGRWISENLGPDLRGSKYNKTKIIVLDDSRFFLPWWPKMMFNNHKTKTYVDGIGVQWYWNFLFPQRLVDLTHAEFPEKFIINTEASFNKWKTSSGPVLLGSWERAEEYAESIINDLNHWFSGWMDANLVLDLHGGPSWGGNFADAAIIVNKSANEFYKQPMFYAMGHFSKFIPWGSFRVGVKVSKPCLKATGFRTPQGNVVIVMINKKNYDFPVTIVGAKKGNANIYVKKKSIVTVIFRDKKLPLNKKIPFNL</sequence>
<comment type="pathway">
    <text evidence="3">Sphingolipid metabolism.</text>
</comment>
<comment type="catalytic activity">
    <reaction evidence="10">
        <text>a beta-D-glucosylceramide + H2O = an N-acyl-sphingoid base + D-glucose</text>
        <dbReference type="Rhea" id="RHEA:81447"/>
        <dbReference type="ChEBI" id="CHEBI:4167"/>
        <dbReference type="ChEBI" id="CHEBI:15377"/>
        <dbReference type="ChEBI" id="CHEBI:83264"/>
        <dbReference type="ChEBI" id="CHEBI:83273"/>
    </reaction>
    <physiologicalReaction direction="left-to-right" evidence="10">
        <dbReference type="Rhea" id="RHEA:81448"/>
    </physiologicalReaction>
</comment>
<evidence type="ECO:0000259" key="13">
    <source>
        <dbReference type="Pfam" id="PF02055"/>
    </source>
</evidence>
<comment type="caution">
    <text evidence="15">The sequence shown here is derived from an EMBL/GenBank/DDBJ whole genome shotgun (WGS) entry which is preliminary data.</text>
</comment>
<dbReference type="GO" id="GO:0051246">
    <property type="term" value="P:regulation of protein metabolic process"/>
    <property type="evidence" value="ECO:0007669"/>
    <property type="project" value="UniProtKB-ARBA"/>
</dbReference>
<dbReference type="GO" id="GO:0005774">
    <property type="term" value="C:vacuolar membrane"/>
    <property type="evidence" value="ECO:0007669"/>
    <property type="project" value="UniProtKB-ARBA"/>
</dbReference>
<evidence type="ECO:0000256" key="1">
    <source>
        <dbReference type="ARBA" id="ARBA00001013"/>
    </source>
</evidence>
<dbReference type="GO" id="GO:0042391">
    <property type="term" value="P:regulation of membrane potential"/>
    <property type="evidence" value="ECO:0007669"/>
    <property type="project" value="UniProtKB-ARBA"/>
</dbReference>
<keyword evidence="8 12" id="KW-0746">Sphingolipid metabolism</keyword>
<accession>A0AAN8XMC6</accession>
<comment type="catalytic activity">
    <reaction evidence="1">
        <text>a beta-D-glucosyl-(1&lt;-&gt;1')-N-acylsphing-4-enine + H2O = an N-acylsphing-4-enine + D-glucose</text>
        <dbReference type="Rhea" id="RHEA:13269"/>
        <dbReference type="ChEBI" id="CHEBI:4167"/>
        <dbReference type="ChEBI" id="CHEBI:15377"/>
        <dbReference type="ChEBI" id="CHEBI:22801"/>
        <dbReference type="ChEBI" id="CHEBI:52639"/>
        <dbReference type="EC" id="3.2.1.45"/>
    </reaction>
    <physiologicalReaction direction="left-to-right" evidence="1">
        <dbReference type="Rhea" id="RHEA:13270"/>
    </physiologicalReaction>
</comment>
<comment type="catalytic activity">
    <reaction evidence="11">
        <text>an N-acyl-1-beta-D-glucosyl-15-methylhexadecasphing-4-enine + H2O = an N-acyl-15-methylhexadecasphing-4-enine + D-glucose</text>
        <dbReference type="Rhea" id="RHEA:34755"/>
        <dbReference type="ChEBI" id="CHEBI:4167"/>
        <dbReference type="ChEBI" id="CHEBI:15377"/>
        <dbReference type="ChEBI" id="CHEBI:70815"/>
        <dbReference type="ChEBI" id="CHEBI:70846"/>
    </reaction>
    <physiologicalReaction direction="left-to-right" evidence="11">
        <dbReference type="Rhea" id="RHEA:34756"/>
    </physiologicalReaction>
</comment>
<dbReference type="PANTHER" id="PTHR11069">
    <property type="entry name" value="GLUCOSYLCERAMIDASE"/>
    <property type="match status" value="1"/>
</dbReference>
<evidence type="ECO:0000256" key="12">
    <source>
        <dbReference type="RuleBase" id="RU361188"/>
    </source>
</evidence>
<dbReference type="SUPFAM" id="SSF51445">
    <property type="entry name" value="(Trans)glycosidases"/>
    <property type="match status" value="1"/>
</dbReference>
<dbReference type="Proteomes" id="UP001372834">
    <property type="component" value="Unassembled WGS sequence"/>
</dbReference>
<evidence type="ECO:0000256" key="2">
    <source>
        <dbReference type="ARBA" id="ARBA00004760"/>
    </source>
</evidence>
<keyword evidence="6" id="KW-0732">Signal</keyword>
<dbReference type="Pfam" id="PF02055">
    <property type="entry name" value="Glyco_hydro_30"/>
    <property type="match status" value="1"/>
</dbReference>
<evidence type="ECO:0000256" key="8">
    <source>
        <dbReference type="ARBA" id="ARBA00022919"/>
    </source>
</evidence>
<proteinExistence type="inferred from homology"/>
<comment type="pathway">
    <text evidence="2">Lipid metabolism; sphingolipid metabolism.</text>
</comment>
<dbReference type="EMBL" id="JAWJWE010000002">
    <property type="protein sequence ID" value="KAK6643688.1"/>
    <property type="molecule type" value="Genomic_DNA"/>
</dbReference>
<dbReference type="GO" id="GO:0008202">
    <property type="term" value="P:steroid metabolic process"/>
    <property type="evidence" value="ECO:0007669"/>
    <property type="project" value="UniProtKB-ARBA"/>
</dbReference>
<dbReference type="PRINTS" id="PR00843">
    <property type="entry name" value="GLHYDRLASE30"/>
</dbReference>
<dbReference type="GO" id="GO:0032006">
    <property type="term" value="P:regulation of TOR signaling"/>
    <property type="evidence" value="ECO:0007669"/>
    <property type="project" value="UniProtKB-ARBA"/>
</dbReference>
<feature type="domain" description="Glycosyl hydrolase family 30 beta sandwich" evidence="14">
    <location>
        <begin position="391"/>
        <end position="452"/>
    </location>
</feature>
<evidence type="ECO:0000313" key="16">
    <source>
        <dbReference type="Proteomes" id="UP001372834"/>
    </source>
</evidence>
<protein>
    <recommendedName>
        <fullName evidence="5 12">Glucosylceramidase</fullName>
        <ecNumber evidence="5 12">3.2.1.45</ecNumber>
    </recommendedName>
</protein>
<keyword evidence="7 12" id="KW-0378">Hydrolase</keyword>
<evidence type="ECO:0000256" key="10">
    <source>
        <dbReference type="ARBA" id="ARBA00050474"/>
    </source>
</evidence>
<dbReference type="GO" id="GO:0030163">
    <property type="term" value="P:protein catabolic process"/>
    <property type="evidence" value="ECO:0007669"/>
    <property type="project" value="UniProtKB-ARBA"/>
</dbReference>
<evidence type="ECO:0000256" key="5">
    <source>
        <dbReference type="ARBA" id="ARBA00012658"/>
    </source>
</evidence>
<dbReference type="InterPro" id="IPR033453">
    <property type="entry name" value="Glyco_hydro_30_TIM-barrel"/>
</dbReference>
<dbReference type="GO" id="GO:0010605">
    <property type="term" value="P:negative regulation of macromolecule metabolic process"/>
    <property type="evidence" value="ECO:0007669"/>
    <property type="project" value="UniProtKB-ARBA"/>
</dbReference>
<dbReference type="InterPro" id="IPR017853">
    <property type="entry name" value="GH"/>
</dbReference>
<dbReference type="GO" id="GO:0006680">
    <property type="term" value="P:glucosylceramide catabolic process"/>
    <property type="evidence" value="ECO:0007669"/>
    <property type="project" value="UniProtKB-ARBA"/>
</dbReference>
<dbReference type="EC" id="3.2.1.45" evidence="5 12"/>
<name>A0AAN8XMC6_POLSC</name>